<evidence type="ECO:0000313" key="12">
    <source>
        <dbReference type="EMBL" id="MFC0206799.1"/>
    </source>
</evidence>
<accession>A0ABV6D2C5</accession>
<evidence type="ECO:0000256" key="6">
    <source>
        <dbReference type="ARBA" id="ARBA00022741"/>
    </source>
</evidence>
<evidence type="ECO:0000313" key="13">
    <source>
        <dbReference type="Proteomes" id="UP001589755"/>
    </source>
</evidence>
<comment type="similarity">
    <text evidence="2">Belongs to the ABC transporter superfamily.</text>
</comment>
<dbReference type="EMBL" id="JBHLXD010000001">
    <property type="protein sequence ID" value="MFC0206799.1"/>
    <property type="molecule type" value="Genomic_DNA"/>
</dbReference>
<sequence>MADPFARLRAASAAYNRTRALDDVTLDLPAGAVIAFCGPNGSGKSTALRLMRGLHPPLRGTVEIAGRALPEWTPRALARAVAMLSQTPEAPPELTVGELVMLGRFAHRRRFAGPSDADRAACQRALAATGTEALRDRPIGQLSGGQKQRAWIAMTLAQDAPRIFLDEPTNHLDVAHAFEVLELIRRLNRQEGRSFALVLHDLNMAMRYADHVVLFCDGRIAAHGPTRQVLTEERVQQVFAIRCRIVQLAGEETPVLVPLPNASAADDAGLASAAE</sequence>
<dbReference type="InterPro" id="IPR003439">
    <property type="entry name" value="ABC_transporter-like_ATP-bd"/>
</dbReference>
<dbReference type="Pfam" id="PF00005">
    <property type="entry name" value="ABC_tran"/>
    <property type="match status" value="1"/>
</dbReference>
<evidence type="ECO:0000256" key="3">
    <source>
        <dbReference type="ARBA" id="ARBA00022448"/>
    </source>
</evidence>
<organism evidence="12 13">
    <name type="scientific">Chelativorans intermedius</name>
    <dbReference type="NCBI Taxonomy" id="515947"/>
    <lineage>
        <taxon>Bacteria</taxon>
        <taxon>Pseudomonadati</taxon>
        <taxon>Pseudomonadota</taxon>
        <taxon>Alphaproteobacteria</taxon>
        <taxon>Hyphomicrobiales</taxon>
        <taxon>Phyllobacteriaceae</taxon>
        <taxon>Chelativorans</taxon>
    </lineage>
</organism>
<dbReference type="PANTHER" id="PTHR42771">
    <property type="entry name" value="IRON(3+)-HYDROXAMATE IMPORT ATP-BINDING PROTEIN FHUC"/>
    <property type="match status" value="1"/>
</dbReference>
<keyword evidence="13" id="KW-1185">Reference proteome</keyword>
<dbReference type="Proteomes" id="UP001589755">
    <property type="component" value="Unassembled WGS sequence"/>
</dbReference>
<evidence type="ECO:0000256" key="1">
    <source>
        <dbReference type="ARBA" id="ARBA00004202"/>
    </source>
</evidence>
<comment type="caution">
    <text evidence="12">The sequence shown here is derived from an EMBL/GenBank/DDBJ whole genome shotgun (WGS) entry which is preliminary data.</text>
</comment>
<dbReference type="InterPro" id="IPR017871">
    <property type="entry name" value="ABC_transporter-like_CS"/>
</dbReference>
<gene>
    <name evidence="12" type="ORF">ACFFJ2_00115</name>
</gene>
<evidence type="ECO:0000259" key="11">
    <source>
        <dbReference type="PROSITE" id="PS50893"/>
    </source>
</evidence>
<keyword evidence="3" id="KW-0813">Transport</keyword>
<feature type="domain" description="ABC transporter" evidence="11">
    <location>
        <begin position="6"/>
        <end position="242"/>
    </location>
</feature>
<proteinExistence type="inferred from homology"/>
<evidence type="ECO:0000256" key="5">
    <source>
        <dbReference type="ARBA" id="ARBA00022496"/>
    </source>
</evidence>
<dbReference type="InterPro" id="IPR051535">
    <property type="entry name" value="Siderophore_ABC-ATPase"/>
</dbReference>
<comment type="subcellular location">
    <subcellularLocation>
        <location evidence="1">Cell membrane</location>
        <topology evidence="1">Peripheral membrane protein</topology>
    </subcellularLocation>
</comment>
<name>A0ABV6D2C5_9HYPH</name>
<evidence type="ECO:0000256" key="7">
    <source>
        <dbReference type="ARBA" id="ARBA00022840"/>
    </source>
</evidence>
<dbReference type="RefSeq" id="WP_261519019.1">
    <property type="nucleotide sequence ID" value="NZ_JAODNW010000002.1"/>
</dbReference>
<keyword evidence="10" id="KW-0472">Membrane</keyword>
<dbReference type="Gene3D" id="3.40.50.300">
    <property type="entry name" value="P-loop containing nucleotide triphosphate hydrolases"/>
    <property type="match status" value="1"/>
</dbReference>
<dbReference type="InterPro" id="IPR003593">
    <property type="entry name" value="AAA+_ATPase"/>
</dbReference>
<dbReference type="SUPFAM" id="SSF52540">
    <property type="entry name" value="P-loop containing nucleoside triphosphate hydrolases"/>
    <property type="match status" value="1"/>
</dbReference>
<dbReference type="GO" id="GO:0005524">
    <property type="term" value="F:ATP binding"/>
    <property type="evidence" value="ECO:0007669"/>
    <property type="project" value="UniProtKB-KW"/>
</dbReference>
<reference evidence="12 13" key="1">
    <citation type="submission" date="2024-09" db="EMBL/GenBank/DDBJ databases">
        <authorList>
            <person name="Sun Q."/>
            <person name="Mori K."/>
        </authorList>
    </citation>
    <scope>NUCLEOTIDE SEQUENCE [LARGE SCALE GENOMIC DNA]</scope>
    <source>
        <strain evidence="12 13">CCM 8543</strain>
    </source>
</reference>
<dbReference type="PANTHER" id="PTHR42771:SF2">
    <property type="entry name" value="IRON(3+)-HYDROXAMATE IMPORT ATP-BINDING PROTEIN FHUC"/>
    <property type="match status" value="1"/>
</dbReference>
<keyword evidence="9" id="KW-0406">Ion transport</keyword>
<keyword evidence="8" id="KW-0408">Iron</keyword>
<keyword evidence="6" id="KW-0547">Nucleotide-binding</keyword>
<dbReference type="CDD" id="cd03214">
    <property type="entry name" value="ABC_Iron-Siderophores_B12_Hemin"/>
    <property type="match status" value="1"/>
</dbReference>
<evidence type="ECO:0000256" key="10">
    <source>
        <dbReference type="ARBA" id="ARBA00023136"/>
    </source>
</evidence>
<dbReference type="PROSITE" id="PS50893">
    <property type="entry name" value="ABC_TRANSPORTER_2"/>
    <property type="match status" value="1"/>
</dbReference>
<keyword evidence="4" id="KW-1003">Cell membrane</keyword>
<evidence type="ECO:0000256" key="8">
    <source>
        <dbReference type="ARBA" id="ARBA00023004"/>
    </source>
</evidence>
<keyword evidence="7 12" id="KW-0067">ATP-binding</keyword>
<evidence type="ECO:0000256" key="2">
    <source>
        <dbReference type="ARBA" id="ARBA00005417"/>
    </source>
</evidence>
<dbReference type="InterPro" id="IPR027417">
    <property type="entry name" value="P-loop_NTPase"/>
</dbReference>
<protein>
    <submittedName>
        <fullName evidence="12">ABC transporter ATP-binding protein</fullName>
    </submittedName>
</protein>
<keyword evidence="5" id="KW-0410">Iron transport</keyword>
<evidence type="ECO:0000256" key="9">
    <source>
        <dbReference type="ARBA" id="ARBA00023065"/>
    </source>
</evidence>
<evidence type="ECO:0000256" key="4">
    <source>
        <dbReference type="ARBA" id="ARBA00022475"/>
    </source>
</evidence>
<dbReference type="PROSITE" id="PS00211">
    <property type="entry name" value="ABC_TRANSPORTER_1"/>
    <property type="match status" value="1"/>
</dbReference>
<dbReference type="SMART" id="SM00382">
    <property type="entry name" value="AAA"/>
    <property type="match status" value="1"/>
</dbReference>